<dbReference type="InterPro" id="IPR006504">
    <property type="entry name" value="Tscrpt_reg_Spx/MgsR"/>
</dbReference>
<protein>
    <submittedName>
        <fullName evidence="2">Arsenate reductase family protein</fullName>
    </submittedName>
</protein>
<dbReference type="AlphaFoldDB" id="A0A3M8DFA2"/>
<comment type="caution">
    <text evidence="2">The sequence shown here is derived from an EMBL/GenBank/DDBJ whole genome shotgun (WGS) entry which is preliminary data.</text>
</comment>
<dbReference type="PROSITE" id="PS51353">
    <property type="entry name" value="ARSC"/>
    <property type="match status" value="1"/>
</dbReference>
<dbReference type="CDD" id="cd03036">
    <property type="entry name" value="ArsC_like"/>
    <property type="match status" value="1"/>
</dbReference>
<dbReference type="PANTHER" id="PTHR30041">
    <property type="entry name" value="ARSENATE REDUCTASE"/>
    <property type="match status" value="1"/>
</dbReference>
<dbReference type="OrthoDB" id="9794155at2"/>
<dbReference type="NCBIfam" id="TIGR01617">
    <property type="entry name" value="arsC_related"/>
    <property type="match status" value="1"/>
</dbReference>
<dbReference type="Proteomes" id="UP000271031">
    <property type="component" value="Unassembled WGS sequence"/>
</dbReference>
<evidence type="ECO:0000313" key="3">
    <source>
        <dbReference type="Proteomes" id="UP000271031"/>
    </source>
</evidence>
<name>A0A3M8DFA2_9BACL</name>
<dbReference type="InterPro" id="IPR036249">
    <property type="entry name" value="Thioredoxin-like_sf"/>
</dbReference>
<accession>A0A3M8DFA2</accession>
<dbReference type="InterPro" id="IPR006660">
    <property type="entry name" value="Arsenate_reductase-like"/>
</dbReference>
<dbReference type="EMBL" id="RHHQ01000013">
    <property type="protein sequence ID" value="RNB85877.1"/>
    <property type="molecule type" value="Genomic_DNA"/>
</dbReference>
<dbReference type="SUPFAM" id="SSF52833">
    <property type="entry name" value="Thioredoxin-like"/>
    <property type="match status" value="1"/>
</dbReference>
<dbReference type="PANTHER" id="PTHR30041:SF8">
    <property type="entry name" value="PROTEIN YFFB"/>
    <property type="match status" value="1"/>
</dbReference>
<proteinExistence type="inferred from homology"/>
<comment type="similarity">
    <text evidence="1">Belongs to the ArsC family.</text>
</comment>
<evidence type="ECO:0000313" key="2">
    <source>
        <dbReference type="EMBL" id="RNB85877.1"/>
    </source>
</evidence>
<gene>
    <name evidence="2" type="ORF">EDM56_17915</name>
</gene>
<reference evidence="2 3" key="1">
    <citation type="submission" date="2018-10" db="EMBL/GenBank/DDBJ databases">
        <title>Phylogenomics of Brevibacillus.</title>
        <authorList>
            <person name="Dunlap C."/>
        </authorList>
    </citation>
    <scope>NUCLEOTIDE SEQUENCE [LARGE SCALE GENOMIC DNA]</scope>
    <source>
        <strain evidence="2 3">JCM 15716</strain>
    </source>
</reference>
<keyword evidence="3" id="KW-1185">Reference proteome</keyword>
<dbReference type="RefSeq" id="WP_122919289.1">
    <property type="nucleotide sequence ID" value="NZ_RHHQ01000013.1"/>
</dbReference>
<dbReference type="Pfam" id="PF03960">
    <property type="entry name" value="ArsC"/>
    <property type="match status" value="1"/>
</dbReference>
<organism evidence="2 3">
    <name type="scientific">Brevibacillus fluminis</name>
    <dbReference type="NCBI Taxonomy" id="511487"/>
    <lineage>
        <taxon>Bacteria</taxon>
        <taxon>Bacillati</taxon>
        <taxon>Bacillota</taxon>
        <taxon>Bacilli</taxon>
        <taxon>Bacillales</taxon>
        <taxon>Paenibacillaceae</taxon>
        <taxon>Brevibacillus</taxon>
    </lineage>
</organism>
<dbReference type="Gene3D" id="3.40.30.10">
    <property type="entry name" value="Glutaredoxin"/>
    <property type="match status" value="1"/>
</dbReference>
<sequence length="126" mass="14672">MSQTTQTLRFYGYDKCGTCSKAKKWLEQAGTSYESIPIVDRPPSKDELRDMWRKSGLDLRKFFNTSGQFYKEMNLKDKLPTMMEEEMLELLASNGKLIKRPLATDQQTVTVGFKEDEYAKTWGKHE</sequence>
<evidence type="ECO:0000256" key="1">
    <source>
        <dbReference type="PROSITE-ProRule" id="PRU01282"/>
    </source>
</evidence>